<feature type="signal peptide" evidence="1">
    <location>
        <begin position="1"/>
        <end position="21"/>
    </location>
</feature>
<dbReference type="GO" id="GO:0016788">
    <property type="term" value="F:hydrolase activity, acting on ester bonds"/>
    <property type="evidence" value="ECO:0007669"/>
    <property type="project" value="UniProtKB-ARBA"/>
</dbReference>
<feature type="chain" id="PRO_5024315680" description="SGNH/GDSL hydrolase family protein" evidence="1">
    <location>
        <begin position="22"/>
        <end position="253"/>
    </location>
</feature>
<evidence type="ECO:0000313" key="2">
    <source>
        <dbReference type="EMBL" id="TMP28319.1"/>
    </source>
</evidence>
<proteinExistence type="predicted"/>
<protein>
    <recommendedName>
        <fullName evidence="4">SGNH/GDSL hydrolase family protein</fullName>
    </recommendedName>
</protein>
<sequence>MKTLYSLASAVSLLVSTQAGAAVVTDSGVKKHAMETSTLNILYMGNSHTKRHSVPEFVKAIIEASEPGVQVSYQMAPGILFLDQRWDHGPSRKMLKDTSLSHVVLQAQKYSQSRRKLYSTKEAKKLVALAKEHGTQAVMFPEWGQRGRQWEGQYVHDIYAGIAKESGACIAPVGLVWDKFLSEHRMNLHAMDGNHANDKGAFLAALVLSQSILGRPADQLAVTTTAPVDAKLQKQMQLAAASLYQTEVANCAS</sequence>
<organism evidence="2 3">
    <name type="scientific">Pseudoalteromonas rubra</name>
    <dbReference type="NCBI Taxonomy" id="43658"/>
    <lineage>
        <taxon>Bacteria</taxon>
        <taxon>Pseudomonadati</taxon>
        <taxon>Pseudomonadota</taxon>
        <taxon>Gammaproteobacteria</taxon>
        <taxon>Alteromonadales</taxon>
        <taxon>Pseudoalteromonadaceae</taxon>
        <taxon>Pseudoalteromonas</taxon>
    </lineage>
</organism>
<keyword evidence="1" id="KW-0732">Signal</keyword>
<evidence type="ECO:0000256" key="1">
    <source>
        <dbReference type="SAM" id="SignalP"/>
    </source>
</evidence>
<dbReference type="EMBL" id="PNCI01000026">
    <property type="protein sequence ID" value="TMP28319.1"/>
    <property type="molecule type" value="Genomic_DNA"/>
</dbReference>
<name>A0A5S3WMK9_9GAMM</name>
<dbReference type="Gene3D" id="3.40.50.1110">
    <property type="entry name" value="SGNH hydrolase"/>
    <property type="match status" value="1"/>
</dbReference>
<dbReference type="RefSeq" id="WP_138553222.1">
    <property type="nucleotide sequence ID" value="NZ_PNCH01000066.1"/>
</dbReference>
<comment type="caution">
    <text evidence="2">The sequence shown here is derived from an EMBL/GenBank/DDBJ whole genome shotgun (WGS) entry which is preliminary data.</text>
</comment>
<dbReference type="Proteomes" id="UP000310249">
    <property type="component" value="Unassembled WGS sequence"/>
</dbReference>
<reference evidence="2 3" key="1">
    <citation type="submission" date="2018-01" db="EMBL/GenBank/DDBJ databases">
        <authorList>
            <person name="Paulsen S."/>
            <person name="Gram L.K."/>
        </authorList>
    </citation>
    <scope>NUCLEOTIDE SEQUENCE [LARGE SCALE GENOMIC DNA]</scope>
    <source>
        <strain evidence="2 3">S2676</strain>
    </source>
</reference>
<dbReference type="InterPro" id="IPR036514">
    <property type="entry name" value="SGNH_hydro_sf"/>
</dbReference>
<accession>A0A5S3WMK9</accession>
<evidence type="ECO:0008006" key="4">
    <source>
        <dbReference type="Google" id="ProtNLM"/>
    </source>
</evidence>
<reference evidence="3" key="2">
    <citation type="submission" date="2019-06" db="EMBL/GenBank/DDBJ databases">
        <title>Co-occurence of chitin degradation, pigmentation and bioactivity in marine Pseudoalteromonas.</title>
        <authorList>
            <person name="Sonnenschein E.C."/>
            <person name="Bech P.K."/>
        </authorList>
    </citation>
    <scope>NUCLEOTIDE SEQUENCE [LARGE SCALE GENOMIC DNA]</scope>
    <source>
        <strain evidence="3">S2676</strain>
    </source>
</reference>
<dbReference type="OrthoDB" id="7443339at2"/>
<evidence type="ECO:0000313" key="3">
    <source>
        <dbReference type="Proteomes" id="UP000310249"/>
    </source>
</evidence>
<gene>
    <name evidence="2" type="ORF">CWB99_12050</name>
</gene>
<dbReference type="AlphaFoldDB" id="A0A5S3WMK9"/>